<dbReference type="AlphaFoldDB" id="V4REY9"/>
<reference evidence="1 2" key="1">
    <citation type="journal article" date="2014" name="Nature">
        <title>Sequential evolution of bacterial morphology by co-option of a developmental regulator.</title>
        <authorList>
            <person name="Jiang C."/>
            <person name="Brown P.J."/>
            <person name="Ducret A."/>
            <person name="Brun Y.V."/>
        </authorList>
    </citation>
    <scope>NUCLEOTIDE SEQUENCE [LARGE SCALE GENOMIC DNA]</scope>
    <source>
        <strain evidence="1 2">DSM 16100</strain>
    </source>
</reference>
<dbReference type="EMBL" id="AWGB01000027">
    <property type="protein sequence ID" value="ESQ89953.1"/>
    <property type="molecule type" value="Genomic_DNA"/>
</dbReference>
<dbReference type="Gene3D" id="3.40.50.450">
    <property type="match status" value="1"/>
</dbReference>
<dbReference type="eggNOG" id="COG3613">
    <property type="taxonomic scope" value="Bacteria"/>
</dbReference>
<dbReference type="SUPFAM" id="SSF52309">
    <property type="entry name" value="N-(deoxy)ribosyltransferase-like"/>
    <property type="match status" value="1"/>
</dbReference>
<evidence type="ECO:0000313" key="1">
    <source>
        <dbReference type="EMBL" id="ESQ89953.1"/>
    </source>
</evidence>
<sequence length="291" mass="32541">MLLAQNAKEGTVYNLVVMGGGWQPHRSSFTRSRIFEYTEDHIAADHTAAHGPNFNKLMQYPALFMSEEGSGDNLARVGQITRVSASSGGDIILEYSFDTNIPPVPVPWIGTIAGELQMADFEFNRTHWALKDVDIYRVFLRALTPLRNRPTVFTVSEATAIDASQMSAMMPFDAGFTPVYEAIQRAGASVGMTVNRADDIWIHHQIMQDIVSLIDRSRIIVADCTGKNPNVFYEVGIAHALGREVILITQHIDYVPFDLRHLRVITYYPNAEGLQALEMAIRDRSRTLLSI</sequence>
<keyword evidence="2" id="KW-1185">Reference proteome</keyword>
<dbReference type="PATRIC" id="fig|1121022.4.peg.2678"/>
<evidence type="ECO:0008006" key="3">
    <source>
        <dbReference type="Google" id="ProtNLM"/>
    </source>
</evidence>
<accession>V4REY9</accession>
<dbReference type="eggNOG" id="COG4271">
    <property type="taxonomic scope" value="Bacteria"/>
</dbReference>
<proteinExistence type="predicted"/>
<dbReference type="Proteomes" id="UP000017837">
    <property type="component" value="Unassembled WGS sequence"/>
</dbReference>
<evidence type="ECO:0000313" key="2">
    <source>
        <dbReference type="Proteomes" id="UP000017837"/>
    </source>
</evidence>
<protein>
    <recommendedName>
        <fullName evidence="3">Nucleoside 2-deoxyribosyltransferase</fullName>
    </recommendedName>
</protein>
<comment type="caution">
    <text evidence="1">The sequence shown here is derived from an EMBL/GenBank/DDBJ whole genome shotgun (WGS) entry which is preliminary data.</text>
</comment>
<gene>
    <name evidence="1" type="ORF">ABENE_13185</name>
</gene>
<organism evidence="1 2">
    <name type="scientific">Asticcacaulis benevestitus DSM 16100 = ATCC BAA-896</name>
    <dbReference type="NCBI Taxonomy" id="1121022"/>
    <lineage>
        <taxon>Bacteria</taxon>
        <taxon>Pseudomonadati</taxon>
        <taxon>Pseudomonadota</taxon>
        <taxon>Alphaproteobacteria</taxon>
        <taxon>Caulobacterales</taxon>
        <taxon>Caulobacteraceae</taxon>
        <taxon>Asticcacaulis</taxon>
    </lineage>
</organism>
<name>V4REY9_9CAUL</name>